<dbReference type="AlphaFoldDB" id="A0A4Y4E4W5"/>
<comment type="caution">
    <text evidence="2">The sequence shown here is derived from an EMBL/GenBank/DDBJ whole genome shotgun (WGS) entry which is preliminary data.</text>
</comment>
<gene>
    <name evidence="2" type="ORF">CCE02nite_29340</name>
</gene>
<name>A0A4Y4E4W5_CELCE</name>
<accession>A0A4Y4E4W5</accession>
<dbReference type="Gene3D" id="3.40.960.10">
    <property type="entry name" value="VSR Endonuclease"/>
    <property type="match status" value="1"/>
</dbReference>
<sequence length="303" mass="32768">MDTPPRPPFTLAEGRAAGLSDKAMRHPQFATPTSGVRVPMELADDLVSRCGAMLRVAPDRSAISHATALALHGVDLPGRLAADGRIHLTVPSSTVVPRRAGLASHTFADASDEPGLPIRVVRGVPAVAPEHAWRQLAGSSSVEELVVLGDAVVRRRRPPTTVAALRRTVHGAPAGTRGIARMRVALDLVRPGTDSPMESRTRLLLVSAGLSCPLVNLPVHDAAGVFVAMPDMTYPEARIAIEYDGDVHRTDPRTWRRDIARKQRLEELGWRVIVVTADDVYLHPARLVTRVRAALRRPLPAEK</sequence>
<reference evidence="2 3" key="1">
    <citation type="submission" date="2019-06" db="EMBL/GenBank/DDBJ databases">
        <title>Whole genome shotgun sequence of Cellulosimicrobium cellulans NBRC 15516.</title>
        <authorList>
            <person name="Hosoyama A."/>
            <person name="Uohara A."/>
            <person name="Ohji S."/>
            <person name="Ichikawa N."/>
        </authorList>
    </citation>
    <scope>NUCLEOTIDE SEQUENCE [LARGE SCALE GENOMIC DNA]</scope>
    <source>
        <strain evidence="2 3">NBRC 15516</strain>
    </source>
</reference>
<organism evidence="2 3">
    <name type="scientific">Cellulosimicrobium cellulans</name>
    <name type="common">Arthrobacter luteus</name>
    <dbReference type="NCBI Taxonomy" id="1710"/>
    <lineage>
        <taxon>Bacteria</taxon>
        <taxon>Bacillati</taxon>
        <taxon>Actinomycetota</taxon>
        <taxon>Actinomycetes</taxon>
        <taxon>Micrococcales</taxon>
        <taxon>Promicromonosporaceae</taxon>
        <taxon>Cellulosimicrobium</taxon>
    </lineage>
</organism>
<evidence type="ECO:0000259" key="1">
    <source>
        <dbReference type="Pfam" id="PF18741"/>
    </source>
</evidence>
<protein>
    <recommendedName>
        <fullName evidence="1">Restriction endonuclease type II-like domain-containing protein</fullName>
    </recommendedName>
</protein>
<dbReference type="EMBL" id="BJNZ01000021">
    <property type="protein sequence ID" value="GED10935.1"/>
    <property type="molecule type" value="Genomic_DNA"/>
</dbReference>
<proteinExistence type="predicted"/>
<evidence type="ECO:0000313" key="2">
    <source>
        <dbReference type="EMBL" id="GED10935.1"/>
    </source>
</evidence>
<dbReference type="RefSeq" id="WP_141390369.1">
    <property type="nucleotide sequence ID" value="NZ_BJNZ01000021.1"/>
</dbReference>
<dbReference type="SUPFAM" id="SSF52980">
    <property type="entry name" value="Restriction endonuclease-like"/>
    <property type="match status" value="1"/>
</dbReference>
<dbReference type="InterPro" id="IPR049468">
    <property type="entry name" value="Restrct_endonuc-II-like_dom"/>
</dbReference>
<evidence type="ECO:0000313" key="3">
    <source>
        <dbReference type="Proteomes" id="UP000316659"/>
    </source>
</evidence>
<feature type="domain" description="Restriction endonuclease type II-like" evidence="1">
    <location>
        <begin position="236"/>
        <end position="295"/>
    </location>
</feature>
<dbReference type="Proteomes" id="UP000316659">
    <property type="component" value="Unassembled WGS sequence"/>
</dbReference>
<dbReference type="InterPro" id="IPR011335">
    <property type="entry name" value="Restrct_endonuc-II-like"/>
</dbReference>
<dbReference type="Pfam" id="PF18741">
    <property type="entry name" value="MTES_1575"/>
    <property type="match status" value="1"/>
</dbReference>